<evidence type="ECO:0008006" key="6">
    <source>
        <dbReference type="Google" id="ProtNLM"/>
    </source>
</evidence>
<dbReference type="Gene3D" id="3.40.50.150">
    <property type="entry name" value="Vaccinia Virus protein VP39"/>
    <property type="match status" value="1"/>
</dbReference>
<keyword evidence="3" id="KW-0949">S-adenosyl-L-methionine</keyword>
<accession>A0A830FF60</accession>
<dbReference type="InterPro" id="IPR029063">
    <property type="entry name" value="SAM-dependent_MTases_sf"/>
</dbReference>
<organism evidence="4 5">
    <name type="scientific">Halocalculus aciditolerans</name>
    <dbReference type="NCBI Taxonomy" id="1383812"/>
    <lineage>
        <taxon>Archaea</taxon>
        <taxon>Methanobacteriati</taxon>
        <taxon>Methanobacteriota</taxon>
        <taxon>Stenosarchaea group</taxon>
        <taxon>Halobacteria</taxon>
        <taxon>Halobacteriales</taxon>
        <taxon>Halobacteriaceae</taxon>
        <taxon>Halocalculus</taxon>
    </lineage>
</organism>
<proteinExistence type="predicted"/>
<evidence type="ECO:0000256" key="3">
    <source>
        <dbReference type="ARBA" id="ARBA00022691"/>
    </source>
</evidence>
<evidence type="ECO:0000313" key="5">
    <source>
        <dbReference type="Proteomes" id="UP000607197"/>
    </source>
</evidence>
<dbReference type="GO" id="GO:0008168">
    <property type="term" value="F:methyltransferase activity"/>
    <property type="evidence" value="ECO:0007669"/>
    <property type="project" value="UniProtKB-KW"/>
</dbReference>
<evidence type="ECO:0000256" key="1">
    <source>
        <dbReference type="ARBA" id="ARBA00022603"/>
    </source>
</evidence>
<dbReference type="AlphaFoldDB" id="A0A830FF60"/>
<comment type="caution">
    <text evidence="4">The sequence shown here is derived from an EMBL/GenBank/DDBJ whole genome shotgun (WGS) entry which is preliminary data.</text>
</comment>
<reference evidence="4" key="2">
    <citation type="submission" date="2020-09" db="EMBL/GenBank/DDBJ databases">
        <authorList>
            <person name="Sun Q."/>
            <person name="Ohkuma M."/>
        </authorList>
    </citation>
    <scope>NUCLEOTIDE SEQUENCE</scope>
    <source>
        <strain evidence="4">JCM 19596</strain>
    </source>
</reference>
<evidence type="ECO:0000256" key="2">
    <source>
        <dbReference type="ARBA" id="ARBA00022679"/>
    </source>
</evidence>
<dbReference type="Pfam" id="PF13489">
    <property type="entry name" value="Methyltransf_23"/>
    <property type="match status" value="1"/>
</dbReference>
<keyword evidence="2" id="KW-0808">Transferase</keyword>
<keyword evidence="5" id="KW-1185">Reference proteome</keyword>
<dbReference type="InterPro" id="IPR036388">
    <property type="entry name" value="WH-like_DNA-bd_sf"/>
</dbReference>
<gene>
    <name evidence="4" type="ORF">GCM10009039_29300</name>
</gene>
<name>A0A830FF60_9EURY</name>
<dbReference type="InterPro" id="IPR036390">
    <property type="entry name" value="WH_DNA-bd_sf"/>
</dbReference>
<reference evidence="4" key="1">
    <citation type="journal article" date="2014" name="Int. J. Syst. Evol. Microbiol.">
        <title>Complete genome sequence of Corynebacterium casei LMG S-19264T (=DSM 44701T), isolated from a smear-ripened cheese.</title>
        <authorList>
            <consortium name="US DOE Joint Genome Institute (JGI-PGF)"/>
            <person name="Walter F."/>
            <person name="Albersmeier A."/>
            <person name="Kalinowski J."/>
            <person name="Ruckert C."/>
        </authorList>
    </citation>
    <scope>NUCLEOTIDE SEQUENCE</scope>
    <source>
        <strain evidence="4">JCM 19596</strain>
    </source>
</reference>
<dbReference type="SUPFAM" id="SSF53335">
    <property type="entry name" value="S-adenosyl-L-methionine-dependent methyltransferases"/>
    <property type="match status" value="1"/>
</dbReference>
<dbReference type="Gene3D" id="1.10.10.10">
    <property type="entry name" value="Winged helix-like DNA-binding domain superfamily/Winged helix DNA-binding domain"/>
    <property type="match status" value="1"/>
</dbReference>
<keyword evidence="1" id="KW-0489">Methyltransferase</keyword>
<evidence type="ECO:0000313" key="4">
    <source>
        <dbReference type="EMBL" id="GGL69512.1"/>
    </source>
</evidence>
<dbReference type="EMBL" id="BMPG01000004">
    <property type="protein sequence ID" value="GGL69512.1"/>
    <property type="molecule type" value="Genomic_DNA"/>
</dbReference>
<protein>
    <recommendedName>
        <fullName evidence="6">Methyltransferase domain-containing protein</fullName>
    </recommendedName>
</protein>
<dbReference type="Proteomes" id="UP000607197">
    <property type="component" value="Unassembled WGS sequence"/>
</dbReference>
<dbReference type="PANTHER" id="PTHR43712">
    <property type="entry name" value="PUTATIVE (AFU_ORTHOLOGUE AFUA_4G14580)-RELATED"/>
    <property type="match status" value="1"/>
</dbReference>
<dbReference type="SUPFAM" id="SSF46785">
    <property type="entry name" value="Winged helix' DNA-binding domain"/>
    <property type="match status" value="1"/>
</dbReference>
<dbReference type="PANTHER" id="PTHR43712:SF2">
    <property type="entry name" value="O-METHYLTRANSFERASE CICE"/>
    <property type="match status" value="1"/>
</dbReference>
<dbReference type="GO" id="GO:0032259">
    <property type="term" value="P:methylation"/>
    <property type="evidence" value="ECO:0007669"/>
    <property type="project" value="UniProtKB-KW"/>
</dbReference>
<sequence length="345" mass="37772">MDAHRHKYNLNVISVRGRTEIRFTSSKYVFPAAVPGFGMDHRALLLLRAARETGVIEACVTNAETVEEVAEEADVTERAARISVDALVDLGFLERMGSGFEPTNKMLGFITKTDVRSIGRLPHELDCLDRWLDLPETMRTGEPPEKPANWTRNALGAMAAVDESTVRAFVTAAIHEKPDAETVVDVGGGPGLFAREFARRGYDVTVVDTPDVIEADEPLLEHEPVSLRGADVTEELPGQYDLVFCSRLAHTLSPEENRAFMRNALDALEPGGTLVHIDQLRDRADGAAMLAAHMLAQTDGGETYTEAEFGEWFGDAGFHHPRVEDVPGTDYQLVAGDKRDSSEGA</sequence>
<dbReference type="CDD" id="cd02440">
    <property type="entry name" value="AdoMet_MTases"/>
    <property type="match status" value="1"/>
</dbReference>